<feature type="compositionally biased region" description="Basic and acidic residues" evidence="1">
    <location>
        <begin position="198"/>
        <end position="207"/>
    </location>
</feature>
<sequence>MAMAVMRARIKSQGACLSLGMRWRCSLQWPSTESLSAAHEFSRGVPGRKDRNGAPAQSSDLSTNASRLTLFASCELSEASSQRWLHAGVALRARAREDNNAEDRLDLEEAAGLHPLHAGVARRAGAAQEDHSGQDRLDLEEVVAEADRVLEDNGTVKETKAVLRKAQKIYPGKWTLSGKKDELQQKLREFVEEAKATKKGLEEDSHRAQVTSWHPGRGGVASRASPQQDSGAEDWLAKSCEEVEGFKKAQVPSWAEAVLIDGGLEADDEFIQRTVTALRQQGVTGKSLLELTLDEQIAAGIPLGPAKLLTKKIQLLQEPQVELPRFSATDLLDFEDRFLNSRINNKDERPFLEREAVVRSLVEQIEQIQRNGTNKPTVLALWSPRGTGKTSLVRHLALKVPNFSESRRCGRLLVVDAREIPKSALQEAPSRIASAIVVWHLSQLLCGYSIEVSGLVVSFRGMDFIAVLEALKRTSVRREIDRCDSFEVWLGSFCRKKQGVFEQWLLVTAAAFNATPDCACLVFLDQAELLVNHEVEGLSHHGQKSAFTEIFGEFPQKMGMFSAGTVNILTDRPSEEYTSLKVQEVPALAPLSLQAARRAMAEWGGMQYKKKEFDNIHLFSAGVPRLLEAAFQTWGELASTAQVALNAMSQEFRSSYADAAPYFNQPEVALALVLCSAVRWPAEGHQLVPGTSVRWSDIFRAGAAFPNNKSVLVPRLWWCEDTNIKDAIRNDLKELNIDLEGLLPDSLQLLNSPTRGATERGEKWEELVANSLAARFRLHCIARNLIAEVTWVPFLKIYPTEDPHLRAVLEPFEVCWSDGVEHPSGQGNEATVMSDVGKAIKSNRNFATAHHDLLIPVRCKATGKLEFIAAQCRYGQKKDADGLKLQDKAKKDNFEEMQNVLLQICSESEGWQSFTNKTWARRQEEKKYSLMSCETIIAQLDVLRLL</sequence>
<feature type="region of interest" description="Disordered" evidence="1">
    <location>
        <begin position="38"/>
        <end position="62"/>
    </location>
</feature>
<protein>
    <submittedName>
        <fullName evidence="2">Uncharacterized protein</fullName>
    </submittedName>
</protein>
<name>A0AA36I521_9DINO</name>
<dbReference type="SUPFAM" id="SSF52540">
    <property type="entry name" value="P-loop containing nucleoside triphosphate hydrolases"/>
    <property type="match status" value="1"/>
</dbReference>
<keyword evidence="3" id="KW-1185">Reference proteome</keyword>
<comment type="caution">
    <text evidence="2">The sequence shown here is derived from an EMBL/GenBank/DDBJ whole genome shotgun (WGS) entry which is preliminary data.</text>
</comment>
<dbReference type="InterPro" id="IPR013761">
    <property type="entry name" value="SAM/pointed_sf"/>
</dbReference>
<dbReference type="AlphaFoldDB" id="A0AA36I521"/>
<dbReference type="Gene3D" id="1.10.150.50">
    <property type="entry name" value="Transcription Factor, Ets-1"/>
    <property type="match status" value="1"/>
</dbReference>
<gene>
    <name evidence="2" type="ORF">EVOR1521_LOCUS8974</name>
</gene>
<accession>A0AA36I521</accession>
<evidence type="ECO:0000256" key="1">
    <source>
        <dbReference type="SAM" id="MobiDB-lite"/>
    </source>
</evidence>
<dbReference type="InterPro" id="IPR027417">
    <property type="entry name" value="P-loop_NTPase"/>
</dbReference>
<evidence type="ECO:0000313" key="2">
    <source>
        <dbReference type="EMBL" id="CAJ1381223.1"/>
    </source>
</evidence>
<reference evidence="2" key="1">
    <citation type="submission" date="2023-08" db="EMBL/GenBank/DDBJ databases">
        <authorList>
            <person name="Chen Y."/>
            <person name="Shah S."/>
            <person name="Dougan E. K."/>
            <person name="Thang M."/>
            <person name="Chan C."/>
        </authorList>
    </citation>
    <scope>NUCLEOTIDE SEQUENCE</scope>
</reference>
<evidence type="ECO:0000313" key="3">
    <source>
        <dbReference type="Proteomes" id="UP001178507"/>
    </source>
</evidence>
<proteinExistence type="predicted"/>
<dbReference type="Proteomes" id="UP001178507">
    <property type="component" value="Unassembled WGS sequence"/>
</dbReference>
<feature type="region of interest" description="Disordered" evidence="1">
    <location>
        <begin position="198"/>
        <end position="230"/>
    </location>
</feature>
<dbReference type="Gene3D" id="3.40.50.300">
    <property type="entry name" value="P-loop containing nucleotide triphosphate hydrolases"/>
    <property type="match status" value="1"/>
</dbReference>
<dbReference type="EMBL" id="CAUJNA010000789">
    <property type="protein sequence ID" value="CAJ1381223.1"/>
    <property type="molecule type" value="Genomic_DNA"/>
</dbReference>
<organism evidence="2 3">
    <name type="scientific">Effrenium voratum</name>
    <dbReference type="NCBI Taxonomy" id="2562239"/>
    <lineage>
        <taxon>Eukaryota</taxon>
        <taxon>Sar</taxon>
        <taxon>Alveolata</taxon>
        <taxon>Dinophyceae</taxon>
        <taxon>Suessiales</taxon>
        <taxon>Symbiodiniaceae</taxon>
        <taxon>Effrenium</taxon>
    </lineage>
</organism>